<dbReference type="InterPro" id="IPR001251">
    <property type="entry name" value="CRAL-TRIO_dom"/>
</dbReference>
<accession>A0AAN7WMK6</accession>
<gene>
    <name evidence="3" type="ORF">RI543_000875</name>
</gene>
<feature type="compositionally biased region" description="Polar residues" evidence="1">
    <location>
        <begin position="447"/>
        <end position="459"/>
    </location>
</feature>
<feature type="compositionally biased region" description="Polar residues" evidence="1">
    <location>
        <begin position="534"/>
        <end position="553"/>
    </location>
</feature>
<protein>
    <recommendedName>
        <fullName evidence="2">Rho-GAP domain-containing protein</fullName>
    </recommendedName>
</protein>
<feature type="compositionally biased region" description="Polar residues" evidence="1">
    <location>
        <begin position="570"/>
        <end position="579"/>
    </location>
</feature>
<feature type="domain" description="Rho-GAP" evidence="2">
    <location>
        <begin position="229"/>
        <end position="406"/>
    </location>
</feature>
<evidence type="ECO:0000256" key="1">
    <source>
        <dbReference type="SAM" id="MobiDB-lite"/>
    </source>
</evidence>
<sequence>MQVTTNAKVKELEQSKLWIQTREFRINQLCDLLRNSSLLAQLVERSAFKHSFTQGQPKCQGFEPPMRSSFFTRVIANFEKTSRNKVTNYHEKLPSAPYSLVVFSSGFSQKKISWVYGIKMFAKIPKELKYYLQKTYIVHESFFIRTVYQVLSNAMCIKFLTNMKKYNNELTTPLEEDTAEGSSFSIIHVPDLTSLSRLIDITRLRISLNVYLHDYNLSEYIDVPDLYFTRLSDISKRKYRQLIFDKIYKKLSIQAPQTELVFQKPGSYKKVNIFLDIIERNNYIDISQWDIYSLASVFLNFLKNKANPLVPIDLITLPILDTVQYTADIFEKIIAFNKYYDLYITIFPLFISILDSFERSQHTSKSLSKAIAPSLCKEKISMTNKDRIAVGTRFIKNLLENFNPVIKIYEQYHRDKINRSRSNVSIQKNNNKIMTPQLPKPRKNHGNKNNVTDLKIDNYTSSSDVTSPLKSFSSLKLNDSSSVASSPVSTHEKTSSKLIFDKSVPNLEHSSAQQRISSIESITRVVSGTPYFSLRSNSSEITPSKPSTLKTKPSISSLRTTSSSLKSDDFTASETSVDSPTKGKESAENNFAQDIVADFSTYQPPELTKIQIFDKELKKQKQQKYKEISTKEKFSVESFTTIKSNKNESKVSKLAALYEERLLGLQVMNEIMRNK</sequence>
<dbReference type="Gene3D" id="1.10.555.10">
    <property type="entry name" value="Rho GTPase activation protein"/>
    <property type="match status" value="1"/>
</dbReference>
<dbReference type="InterPro" id="IPR036865">
    <property type="entry name" value="CRAL-TRIO_dom_sf"/>
</dbReference>
<dbReference type="SUPFAM" id="SSF48350">
    <property type="entry name" value="GTPase activation domain, GAP"/>
    <property type="match status" value="1"/>
</dbReference>
<comment type="caution">
    <text evidence="3">The sequence shown here is derived from an EMBL/GenBank/DDBJ whole genome shotgun (WGS) entry which is preliminary data.</text>
</comment>
<evidence type="ECO:0000313" key="4">
    <source>
        <dbReference type="Proteomes" id="UP001306508"/>
    </source>
</evidence>
<proteinExistence type="predicted"/>
<organism evidence="3 4">
    <name type="scientific">Arxiozyma heterogenica</name>
    <dbReference type="NCBI Taxonomy" id="278026"/>
    <lineage>
        <taxon>Eukaryota</taxon>
        <taxon>Fungi</taxon>
        <taxon>Dikarya</taxon>
        <taxon>Ascomycota</taxon>
        <taxon>Saccharomycotina</taxon>
        <taxon>Saccharomycetes</taxon>
        <taxon>Saccharomycetales</taxon>
        <taxon>Saccharomycetaceae</taxon>
        <taxon>Arxiozyma</taxon>
    </lineage>
</organism>
<dbReference type="Proteomes" id="UP001306508">
    <property type="component" value="Unassembled WGS sequence"/>
</dbReference>
<dbReference type="Pfam" id="PF00620">
    <property type="entry name" value="RhoGAP"/>
    <property type="match status" value="1"/>
</dbReference>
<keyword evidence="4" id="KW-1185">Reference proteome</keyword>
<dbReference type="Gene3D" id="3.40.525.10">
    <property type="entry name" value="CRAL-TRIO lipid binding domain"/>
    <property type="match status" value="1"/>
</dbReference>
<evidence type="ECO:0000259" key="2">
    <source>
        <dbReference type="PROSITE" id="PS50238"/>
    </source>
</evidence>
<dbReference type="InterPro" id="IPR008936">
    <property type="entry name" value="Rho_GTPase_activation_prot"/>
</dbReference>
<feature type="region of interest" description="Disordered" evidence="1">
    <location>
        <begin position="534"/>
        <end position="589"/>
    </location>
</feature>
<dbReference type="Pfam" id="PF13716">
    <property type="entry name" value="CRAL_TRIO_2"/>
    <property type="match status" value="1"/>
</dbReference>
<reference evidence="4" key="1">
    <citation type="submission" date="2023-07" db="EMBL/GenBank/DDBJ databases">
        <title>A draft genome of Kazachstania heterogenica Y-27499.</title>
        <authorList>
            <person name="Donic C."/>
            <person name="Kralova J.S."/>
            <person name="Fidel L."/>
            <person name="Ben-Dor S."/>
            <person name="Jung S."/>
        </authorList>
    </citation>
    <scope>NUCLEOTIDE SEQUENCE [LARGE SCALE GENOMIC DNA]</scope>
    <source>
        <strain evidence="4">Y27499</strain>
    </source>
</reference>
<dbReference type="EMBL" id="JAWIZZ010000031">
    <property type="protein sequence ID" value="KAK5781689.1"/>
    <property type="molecule type" value="Genomic_DNA"/>
</dbReference>
<evidence type="ECO:0000313" key="3">
    <source>
        <dbReference type="EMBL" id="KAK5781689.1"/>
    </source>
</evidence>
<dbReference type="CDD" id="cd00159">
    <property type="entry name" value="RhoGAP"/>
    <property type="match status" value="1"/>
</dbReference>
<dbReference type="GO" id="GO:0007165">
    <property type="term" value="P:signal transduction"/>
    <property type="evidence" value="ECO:0007669"/>
    <property type="project" value="InterPro"/>
</dbReference>
<feature type="compositionally biased region" description="Polar residues" evidence="1">
    <location>
        <begin position="420"/>
        <end position="434"/>
    </location>
</feature>
<feature type="region of interest" description="Disordered" evidence="1">
    <location>
        <begin position="419"/>
        <end position="459"/>
    </location>
</feature>
<feature type="compositionally biased region" description="Low complexity" evidence="1">
    <location>
        <begin position="554"/>
        <end position="565"/>
    </location>
</feature>
<dbReference type="SMART" id="SM00324">
    <property type="entry name" value="RhoGAP"/>
    <property type="match status" value="1"/>
</dbReference>
<dbReference type="PROSITE" id="PS50238">
    <property type="entry name" value="RHOGAP"/>
    <property type="match status" value="1"/>
</dbReference>
<dbReference type="InterPro" id="IPR000198">
    <property type="entry name" value="RhoGAP_dom"/>
</dbReference>
<name>A0AAN7WMK6_9SACH</name>
<dbReference type="AlphaFoldDB" id="A0AAN7WMK6"/>